<evidence type="ECO:0000256" key="6">
    <source>
        <dbReference type="ARBA" id="ARBA00023224"/>
    </source>
</evidence>
<dbReference type="InterPro" id="IPR004090">
    <property type="entry name" value="Chemotax_Me-accpt_rcpt"/>
</dbReference>
<evidence type="ECO:0000259" key="12">
    <source>
        <dbReference type="PROSITE" id="PS50885"/>
    </source>
</evidence>
<keyword evidence="14" id="KW-1185">Reference proteome</keyword>
<dbReference type="EMBL" id="JACHEP010000004">
    <property type="protein sequence ID" value="MBB5324143.1"/>
    <property type="molecule type" value="Genomic_DNA"/>
</dbReference>
<feature type="domain" description="Methyl-accepting transducer" evidence="11">
    <location>
        <begin position="263"/>
        <end position="534"/>
    </location>
</feature>
<feature type="transmembrane region" description="Helical" evidence="10">
    <location>
        <begin position="172"/>
        <end position="192"/>
    </location>
</feature>
<evidence type="ECO:0000256" key="5">
    <source>
        <dbReference type="ARBA" id="ARBA00023136"/>
    </source>
</evidence>
<dbReference type="RefSeq" id="WP_183252612.1">
    <property type="nucleotide sequence ID" value="NZ_JACHEP010000004.1"/>
</dbReference>
<evidence type="ECO:0000313" key="13">
    <source>
        <dbReference type="EMBL" id="MBB5324143.1"/>
    </source>
</evidence>
<dbReference type="Proteomes" id="UP000520011">
    <property type="component" value="Unassembled WGS sequence"/>
</dbReference>
<evidence type="ECO:0000259" key="11">
    <source>
        <dbReference type="PROSITE" id="PS50111"/>
    </source>
</evidence>
<dbReference type="GO" id="GO:0004888">
    <property type="term" value="F:transmembrane signaling receptor activity"/>
    <property type="evidence" value="ECO:0007669"/>
    <property type="project" value="InterPro"/>
</dbReference>
<comment type="subcellular location">
    <subcellularLocation>
        <location evidence="1">Cell membrane</location>
        <topology evidence="1">Multi-pass membrane protein</topology>
    </subcellularLocation>
</comment>
<gene>
    <name evidence="13" type="ORF">HNQ34_001236</name>
</gene>
<dbReference type="PANTHER" id="PTHR32089">
    <property type="entry name" value="METHYL-ACCEPTING CHEMOTAXIS PROTEIN MCPB"/>
    <property type="match status" value="1"/>
</dbReference>
<dbReference type="PANTHER" id="PTHR32089:SF112">
    <property type="entry name" value="LYSOZYME-LIKE PROTEIN-RELATED"/>
    <property type="match status" value="1"/>
</dbReference>
<dbReference type="Gene3D" id="1.10.287.950">
    <property type="entry name" value="Methyl-accepting chemotaxis protein"/>
    <property type="match status" value="1"/>
</dbReference>
<evidence type="ECO:0000256" key="8">
    <source>
        <dbReference type="PROSITE-ProRule" id="PRU00284"/>
    </source>
</evidence>
<reference evidence="13 14" key="1">
    <citation type="submission" date="2020-08" db="EMBL/GenBank/DDBJ databases">
        <title>Genomic Encyclopedia of Type Strains, Phase IV (KMG-IV): sequencing the most valuable type-strain genomes for metagenomic binning, comparative biology and taxonomic classification.</title>
        <authorList>
            <person name="Goeker M."/>
        </authorList>
    </citation>
    <scope>NUCLEOTIDE SEQUENCE [LARGE SCALE GENOMIC DNA]</scope>
    <source>
        <strain evidence="13 14">DSM 16325</strain>
    </source>
</reference>
<dbReference type="PRINTS" id="PR00260">
    <property type="entry name" value="CHEMTRNSDUCR"/>
</dbReference>
<comment type="caution">
    <text evidence="13">The sequence shown here is derived from an EMBL/GenBank/DDBJ whole genome shotgun (WGS) entry which is preliminary data.</text>
</comment>
<keyword evidence="9" id="KW-0175">Coiled coil</keyword>
<dbReference type="Pfam" id="PF17200">
    <property type="entry name" value="sCache_2"/>
    <property type="match status" value="1"/>
</dbReference>
<keyword evidence="3 10" id="KW-0812">Transmembrane</keyword>
<dbReference type="SMART" id="SM00283">
    <property type="entry name" value="MA"/>
    <property type="match status" value="1"/>
</dbReference>
<evidence type="ECO:0000256" key="3">
    <source>
        <dbReference type="ARBA" id="ARBA00022692"/>
    </source>
</evidence>
<comment type="similarity">
    <text evidence="7">Belongs to the methyl-accepting chemotaxis (MCP) protein family.</text>
</comment>
<dbReference type="InterPro" id="IPR033480">
    <property type="entry name" value="sCache_2"/>
</dbReference>
<dbReference type="GO" id="GO:0007165">
    <property type="term" value="P:signal transduction"/>
    <property type="evidence" value="ECO:0007669"/>
    <property type="project" value="UniProtKB-KW"/>
</dbReference>
<feature type="transmembrane region" description="Helical" evidence="10">
    <location>
        <begin position="6"/>
        <end position="29"/>
    </location>
</feature>
<evidence type="ECO:0000313" key="14">
    <source>
        <dbReference type="Proteomes" id="UP000520011"/>
    </source>
</evidence>
<evidence type="ECO:0000256" key="4">
    <source>
        <dbReference type="ARBA" id="ARBA00022989"/>
    </source>
</evidence>
<dbReference type="GO" id="GO:0005886">
    <property type="term" value="C:plasma membrane"/>
    <property type="evidence" value="ECO:0007669"/>
    <property type="project" value="UniProtKB-SubCell"/>
</dbReference>
<dbReference type="PROSITE" id="PS50111">
    <property type="entry name" value="CHEMOTAXIS_TRANSDUC_2"/>
    <property type="match status" value="1"/>
</dbReference>
<evidence type="ECO:0000256" key="1">
    <source>
        <dbReference type="ARBA" id="ARBA00004651"/>
    </source>
</evidence>
<dbReference type="Pfam" id="PF00015">
    <property type="entry name" value="MCPsignal"/>
    <property type="match status" value="1"/>
</dbReference>
<feature type="domain" description="HAMP" evidence="12">
    <location>
        <begin position="192"/>
        <end position="244"/>
    </location>
</feature>
<evidence type="ECO:0000256" key="2">
    <source>
        <dbReference type="ARBA" id="ARBA00022475"/>
    </source>
</evidence>
<evidence type="ECO:0000256" key="10">
    <source>
        <dbReference type="SAM" id="Phobius"/>
    </source>
</evidence>
<dbReference type="SMART" id="SM00304">
    <property type="entry name" value="HAMP"/>
    <property type="match status" value="1"/>
</dbReference>
<dbReference type="AlphaFoldDB" id="A0A7W8IP43"/>
<feature type="coiled-coil region" evidence="9">
    <location>
        <begin position="331"/>
        <end position="361"/>
    </location>
</feature>
<sequence>MKFSLRLKFVLLLVIVVILPLAAVGFFNVKSITDGMYRLTVADLDYMTKIKAQEISQWLQDGVMTEEEEKRIRKAVEEVAQEYYKPNGMKGYAYIVDETGTVRIHPNIEGQSLAKEPFMQQMLREKTGYVEYVWENELKVASFRELPNGWILAIGSYYDDIMKPAYEVRKQVIMFVIAAMLLALVIGMTWSYRLTGVIQRIIKVMNRVKDGDLTVSIAVNRADEIGQLGQIFNKMVERLCEVIDSLNRTSQQLAISSEQFFEASTQNMKASEQIAASAENIAFGSKEQVNELNYMLELADLADQETKRIFSRVKAVGELEDRSQQEAVQGKKAVEEVAQQMQDMVQKIENTAKAVQQLSSQSQQIGKIVTFIEQISEQTNLLALNAAIEAARAGEHGRSFAVVAEEVRMLAEQAGQATKEISEFIKQLRHDMREVAEQMKQSADVVKKSENIGNKAQQAFTEIVASVSEVHRQLQKVVQGTGEIVGYTENLVKQSKFVSQVSEHVLKDTEGVAAACEEQMAMTQQINSAAKSLAKLAKELEMQAKSFITVSA</sequence>
<keyword evidence="4 10" id="KW-1133">Transmembrane helix</keyword>
<dbReference type="CDD" id="cd12912">
    <property type="entry name" value="PDC2_MCP_like"/>
    <property type="match status" value="1"/>
</dbReference>
<dbReference type="InterPro" id="IPR004089">
    <property type="entry name" value="MCPsignal_dom"/>
</dbReference>
<name>A0A7W8IP43_9BACL</name>
<dbReference type="SUPFAM" id="SSF58104">
    <property type="entry name" value="Methyl-accepting chemotaxis protein (MCP) signaling domain"/>
    <property type="match status" value="1"/>
</dbReference>
<dbReference type="Pfam" id="PF00672">
    <property type="entry name" value="HAMP"/>
    <property type="match status" value="1"/>
</dbReference>
<evidence type="ECO:0000256" key="7">
    <source>
        <dbReference type="ARBA" id="ARBA00029447"/>
    </source>
</evidence>
<dbReference type="GO" id="GO:0006935">
    <property type="term" value="P:chemotaxis"/>
    <property type="evidence" value="ECO:0007669"/>
    <property type="project" value="InterPro"/>
</dbReference>
<accession>A0A7W8IP43</accession>
<dbReference type="CDD" id="cd06225">
    <property type="entry name" value="HAMP"/>
    <property type="match status" value="1"/>
</dbReference>
<proteinExistence type="inferred from homology"/>
<keyword evidence="2" id="KW-1003">Cell membrane</keyword>
<protein>
    <submittedName>
        <fullName evidence="13">Methyl-accepting chemotaxis protein</fullName>
    </submittedName>
</protein>
<dbReference type="Gene3D" id="6.10.340.10">
    <property type="match status" value="1"/>
</dbReference>
<keyword evidence="6 8" id="KW-0807">Transducer</keyword>
<keyword evidence="5 10" id="KW-0472">Membrane</keyword>
<evidence type="ECO:0000256" key="9">
    <source>
        <dbReference type="SAM" id="Coils"/>
    </source>
</evidence>
<dbReference type="PROSITE" id="PS50885">
    <property type="entry name" value="HAMP"/>
    <property type="match status" value="1"/>
</dbReference>
<organism evidence="13 14">
    <name type="scientific">Anoxybacteroides tepidamans</name>
    <dbReference type="NCBI Taxonomy" id="265948"/>
    <lineage>
        <taxon>Bacteria</taxon>
        <taxon>Bacillati</taxon>
        <taxon>Bacillota</taxon>
        <taxon>Bacilli</taxon>
        <taxon>Bacillales</taxon>
        <taxon>Anoxybacillaceae</taxon>
        <taxon>Anoxybacteroides</taxon>
    </lineage>
</organism>
<dbReference type="InterPro" id="IPR003660">
    <property type="entry name" value="HAMP_dom"/>
</dbReference>
<dbReference type="Gene3D" id="3.30.450.20">
    <property type="entry name" value="PAS domain"/>
    <property type="match status" value="1"/>
</dbReference>